<evidence type="ECO:0000313" key="2">
    <source>
        <dbReference type="EMBL" id="KAL0282592.1"/>
    </source>
</evidence>
<dbReference type="AlphaFoldDB" id="A0AAW2ILA1"/>
<evidence type="ECO:0000256" key="1">
    <source>
        <dbReference type="SAM" id="MobiDB-lite"/>
    </source>
</evidence>
<proteinExistence type="predicted"/>
<feature type="compositionally biased region" description="Acidic residues" evidence="1">
    <location>
        <begin position="89"/>
        <end position="104"/>
    </location>
</feature>
<dbReference type="EMBL" id="JACGWK010001802">
    <property type="protein sequence ID" value="KAL0282592.1"/>
    <property type="molecule type" value="Genomic_DNA"/>
</dbReference>
<sequence>MLYPTHHHPFLFTFNPFSHSSLSPHPLFSPLQLQGMECVQGALVSAFGSETAPKTAAFMDDFFAGPSAGASGEDLFVDQLLDFSNDFSEAEEQTLQVEEPEENEQDNKKTTCSVSQQGQTPPENSALSAKDDFGLCLKAEGLESLEWLSHFVEDSFSDYSLTGKLPTKPAEKRPESENTVQEQPCFTTPIQTKARTKRARTGVRVWPVLSPSFAESSTSSSSSTSSTTSLSPQNPWAVQPDRESFLARRWKRSIKRNRLIPQGVGLGSLGDAAIVA</sequence>
<organism evidence="2">
    <name type="scientific">Sesamum angustifolium</name>
    <dbReference type="NCBI Taxonomy" id="2727405"/>
    <lineage>
        <taxon>Eukaryota</taxon>
        <taxon>Viridiplantae</taxon>
        <taxon>Streptophyta</taxon>
        <taxon>Embryophyta</taxon>
        <taxon>Tracheophyta</taxon>
        <taxon>Spermatophyta</taxon>
        <taxon>Magnoliopsida</taxon>
        <taxon>eudicotyledons</taxon>
        <taxon>Gunneridae</taxon>
        <taxon>Pentapetalae</taxon>
        <taxon>asterids</taxon>
        <taxon>lamiids</taxon>
        <taxon>Lamiales</taxon>
        <taxon>Pedaliaceae</taxon>
        <taxon>Sesamum</taxon>
    </lineage>
</organism>
<gene>
    <name evidence="2" type="ORF">Sangu_2940600</name>
</gene>
<feature type="compositionally biased region" description="Polar residues" evidence="1">
    <location>
        <begin position="110"/>
        <end position="127"/>
    </location>
</feature>
<name>A0AAW2ILA1_9LAMI</name>
<comment type="caution">
    <text evidence="2">The sequence shown here is derived from an EMBL/GenBank/DDBJ whole genome shotgun (WGS) entry which is preliminary data.</text>
</comment>
<protein>
    <submittedName>
        <fullName evidence="2">GATA transcription factor 5</fullName>
    </submittedName>
</protein>
<accession>A0AAW2ILA1</accession>
<feature type="compositionally biased region" description="Low complexity" evidence="1">
    <location>
        <begin position="216"/>
        <end position="231"/>
    </location>
</feature>
<feature type="region of interest" description="Disordered" evidence="1">
    <location>
        <begin position="213"/>
        <end position="241"/>
    </location>
</feature>
<reference evidence="2" key="1">
    <citation type="submission" date="2020-06" db="EMBL/GenBank/DDBJ databases">
        <authorList>
            <person name="Li T."/>
            <person name="Hu X."/>
            <person name="Zhang T."/>
            <person name="Song X."/>
            <person name="Zhang H."/>
            <person name="Dai N."/>
            <person name="Sheng W."/>
            <person name="Hou X."/>
            <person name="Wei L."/>
        </authorList>
    </citation>
    <scope>NUCLEOTIDE SEQUENCE</scope>
    <source>
        <strain evidence="2">G01</strain>
        <tissue evidence="2">Leaf</tissue>
    </source>
</reference>
<feature type="region of interest" description="Disordered" evidence="1">
    <location>
        <begin position="89"/>
        <end position="128"/>
    </location>
</feature>
<feature type="region of interest" description="Disordered" evidence="1">
    <location>
        <begin position="162"/>
        <end position="182"/>
    </location>
</feature>
<reference evidence="2" key="2">
    <citation type="journal article" date="2024" name="Plant">
        <title>Genomic evolution and insights into agronomic trait innovations of Sesamum species.</title>
        <authorList>
            <person name="Miao H."/>
            <person name="Wang L."/>
            <person name="Qu L."/>
            <person name="Liu H."/>
            <person name="Sun Y."/>
            <person name="Le M."/>
            <person name="Wang Q."/>
            <person name="Wei S."/>
            <person name="Zheng Y."/>
            <person name="Lin W."/>
            <person name="Duan Y."/>
            <person name="Cao H."/>
            <person name="Xiong S."/>
            <person name="Wang X."/>
            <person name="Wei L."/>
            <person name="Li C."/>
            <person name="Ma Q."/>
            <person name="Ju M."/>
            <person name="Zhao R."/>
            <person name="Li G."/>
            <person name="Mu C."/>
            <person name="Tian Q."/>
            <person name="Mei H."/>
            <person name="Zhang T."/>
            <person name="Gao T."/>
            <person name="Zhang H."/>
        </authorList>
    </citation>
    <scope>NUCLEOTIDE SEQUENCE</scope>
    <source>
        <strain evidence="2">G01</strain>
    </source>
</reference>